<evidence type="ECO:0000256" key="1">
    <source>
        <dbReference type="SAM" id="MobiDB-lite"/>
    </source>
</evidence>
<name>A0AAD7GGH8_MYCRO</name>
<accession>A0AAD7GGH8</accession>
<reference evidence="2" key="1">
    <citation type="submission" date="2023-03" db="EMBL/GenBank/DDBJ databases">
        <title>Massive genome expansion in bonnet fungi (Mycena s.s.) driven by repeated elements and novel gene families across ecological guilds.</title>
        <authorList>
            <consortium name="Lawrence Berkeley National Laboratory"/>
            <person name="Harder C.B."/>
            <person name="Miyauchi S."/>
            <person name="Viragh M."/>
            <person name="Kuo A."/>
            <person name="Thoen E."/>
            <person name="Andreopoulos B."/>
            <person name="Lu D."/>
            <person name="Skrede I."/>
            <person name="Drula E."/>
            <person name="Henrissat B."/>
            <person name="Morin E."/>
            <person name="Kohler A."/>
            <person name="Barry K."/>
            <person name="LaButti K."/>
            <person name="Morin E."/>
            <person name="Salamov A."/>
            <person name="Lipzen A."/>
            <person name="Mereny Z."/>
            <person name="Hegedus B."/>
            <person name="Baldrian P."/>
            <person name="Stursova M."/>
            <person name="Weitz H."/>
            <person name="Taylor A."/>
            <person name="Grigoriev I.V."/>
            <person name="Nagy L.G."/>
            <person name="Martin F."/>
            <person name="Kauserud H."/>
        </authorList>
    </citation>
    <scope>NUCLEOTIDE SEQUENCE</scope>
    <source>
        <strain evidence="2">CBHHK067</strain>
    </source>
</reference>
<dbReference type="EMBL" id="JARKIE010000044">
    <property type="protein sequence ID" value="KAJ7693848.1"/>
    <property type="molecule type" value="Genomic_DNA"/>
</dbReference>
<comment type="caution">
    <text evidence="2">The sequence shown here is derived from an EMBL/GenBank/DDBJ whole genome shotgun (WGS) entry which is preliminary data.</text>
</comment>
<feature type="region of interest" description="Disordered" evidence="1">
    <location>
        <begin position="1"/>
        <end position="32"/>
    </location>
</feature>
<protein>
    <recommendedName>
        <fullName evidence="4">EthD domain-containing protein</fullName>
    </recommendedName>
</protein>
<dbReference type="Proteomes" id="UP001221757">
    <property type="component" value="Unassembled WGS sequence"/>
</dbReference>
<gene>
    <name evidence="2" type="ORF">B0H17DRAFT_1058446</name>
</gene>
<keyword evidence="3" id="KW-1185">Reference proteome</keyword>
<evidence type="ECO:0000313" key="3">
    <source>
        <dbReference type="Proteomes" id="UP001221757"/>
    </source>
</evidence>
<proteinExistence type="predicted"/>
<sequence>MRPSKCASGLPTAQPMTRTRRAPCPSASPPLAPMPGFSKDRFRLAGFFPAPAHLSRAEFKHHFEKLVDAIVASSVGQKNILHYDLLFSNNDLDSHTKELGFNETPLAAVILVETQTYEGMQEILHDPLFRQILAGHNGKLNFTSGQVFTGELLGKVAKSRL</sequence>
<evidence type="ECO:0000313" key="2">
    <source>
        <dbReference type="EMBL" id="KAJ7693848.1"/>
    </source>
</evidence>
<organism evidence="2 3">
    <name type="scientific">Mycena rosella</name>
    <name type="common">Pink bonnet</name>
    <name type="synonym">Agaricus rosellus</name>
    <dbReference type="NCBI Taxonomy" id="1033263"/>
    <lineage>
        <taxon>Eukaryota</taxon>
        <taxon>Fungi</taxon>
        <taxon>Dikarya</taxon>
        <taxon>Basidiomycota</taxon>
        <taxon>Agaricomycotina</taxon>
        <taxon>Agaricomycetes</taxon>
        <taxon>Agaricomycetidae</taxon>
        <taxon>Agaricales</taxon>
        <taxon>Marasmiineae</taxon>
        <taxon>Mycenaceae</taxon>
        <taxon>Mycena</taxon>
    </lineage>
</organism>
<evidence type="ECO:0008006" key="4">
    <source>
        <dbReference type="Google" id="ProtNLM"/>
    </source>
</evidence>
<dbReference type="AlphaFoldDB" id="A0AAD7GGH8"/>